<feature type="region of interest" description="Disordered" evidence="1">
    <location>
        <begin position="245"/>
        <end position="300"/>
    </location>
</feature>
<feature type="region of interest" description="Disordered" evidence="1">
    <location>
        <begin position="318"/>
        <end position="337"/>
    </location>
</feature>
<accession>A0AAU9CES7</accession>
<evidence type="ECO:0000256" key="1">
    <source>
        <dbReference type="SAM" id="MobiDB-lite"/>
    </source>
</evidence>
<feature type="compositionally biased region" description="Basic and acidic residues" evidence="1">
    <location>
        <begin position="318"/>
        <end position="328"/>
    </location>
</feature>
<proteinExistence type="predicted"/>
<protein>
    <recommendedName>
        <fullName evidence="4">Thymidine phosphorylase</fullName>
    </recommendedName>
</protein>
<sequence>MQPSSLIRIKHQLYMSVSEVSTRPPGVLPRYVDLAHQCRKQVTENFVALFREFQQQLPDFLLQQAEQAESDVFQTHCMDVHQEIGNNREAMTERFYTELMQGFERFILGQTDTPFRDQPGGRRRLSLVEKETFEVELAFDTIANSAWVNYSDSLTPLNHRLAVINGGIKPGERSANLPGSPHHVCNAFRQALSAVQISIETAVKVSIIEAFDQQVLHRAGSIYQDYNRLLIDAGILPNLEDAPVYIPEQAPEPPPSEPPKPETDDIEAEGDSSTANEPPPQTQRPESDATASPPPPHAPREEILEQELFQTISQLLERRRQQQRRPDPSRQAASAMATEELVATLAQGEHATTVPENIAETSLTRLRQEFSTQLQQLAELIKTQHVDHTDADVIEMVGMLFELVLNDPNLPDSVKALLSHLHTPYLKVALLDHKFFFKRRHPARRLLNLLTQAGALCNATARNDKVVFETMRQTVNRVLMEFDDNIELFDTLYEEFERFLHKFQQKARQLEKRAIEKAKGQEKLREARQRVAKELVEIVQGKSLPKGAEKLLFGPWSNLLVLLFLRQGAESEQWHHYLGVAREIVWSVQPKQSIQERNELQRKLPQIQKDIQEGLALLGDPESNAEKFLSTLQGCHEVALAGHEMERLPEVSALPDPEEYPLLQELDPGKLSSTRKPPSPELEQTITRLRRIKLGTWFEFNHAGKPPLRAKLSWFSLKTGYYIFVDQAGIQVAVKPLKKLAREMLAGQARILELEKKPFVERALQRIYRILDS</sequence>
<dbReference type="InterPro" id="IPR012434">
    <property type="entry name" value="DUF1631"/>
</dbReference>
<reference evidence="3" key="1">
    <citation type="journal article" date="2024" name="Int. J. Syst. Evol. Microbiol.">
        <title>Methylomarinovum tepidoasis sp. nov., a moderately thermophilic methanotroph of the family Methylothermaceae isolated from a deep-sea hydrothermal field.</title>
        <authorList>
            <person name="Hirayama H."/>
            <person name="Takaki Y."/>
            <person name="Abe M."/>
            <person name="Miyazaki M."/>
            <person name="Uematsu K."/>
            <person name="Matsui Y."/>
            <person name="Takai K."/>
        </authorList>
    </citation>
    <scope>NUCLEOTIDE SEQUENCE [LARGE SCALE GENOMIC DNA]</scope>
    <source>
        <strain evidence="3">IN45</strain>
    </source>
</reference>
<dbReference type="Proteomes" id="UP001321450">
    <property type="component" value="Chromosome"/>
</dbReference>
<evidence type="ECO:0000313" key="2">
    <source>
        <dbReference type="EMBL" id="BCX88733.1"/>
    </source>
</evidence>
<evidence type="ECO:0000313" key="3">
    <source>
        <dbReference type="Proteomes" id="UP001321450"/>
    </source>
</evidence>
<evidence type="ECO:0008006" key="4">
    <source>
        <dbReference type="Google" id="ProtNLM"/>
    </source>
</evidence>
<name>A0AAU9CES7_9GAMM</name>
<dbReference type="Pfam" id="PF07793">
    <property type="entry name" value="DUF1631"/>
    <property type="match status" value="1"/>
</dbReference>
<dbReference type="AlphaFoldDB" id="A0AAU9CES7"/>
<organism evidence="2 3">
    <name type="scientific">Methylomarinovum tepidoasis</name>
    <dbReference type="NCBI Taxonomy" id="2840183"/>
    <lineage>
        <taxon>Bacteria</taxon>
        <taxon>Pseudomonadati</taxon>
        <taxon>Pseudomonadota</taxon>
        <taxon>Gammaproteobacteria</taxon>
        <taxon>Methylococcales</taxon>
        <taxon>Methylothermaceae</taxon>
        <taxon>Methylomarinovum</taxon>
    </lineage>
</organism>
<keyword evidence="3" id="KW-1185">Reference proteome</keyword>
<gene>
    <name evidence="2" type="ORF">MIN45_P1102</name>
</gene>
<dbReference type="EMBL" id="AP024718">
    <property type="protein sequence ID" value="BCX88733.1"/>
    <property type="molecule type" value="Genomic_DNA"/>
</dbReference>
<dbReference type="KEGG" id="meiy:MIN45_P1102"/>